<dbReference type="RefSeq" id="WP_308429021.1">
    <property type="nucleotide sequence ID" value="NZ_BMQA01000025.1"/>
</dbReference>
<dbReference type="PANTHER" id="PTHR46796">
    <property type="entry name" value="HTH-TYPE TRANSCRIPTIONAL ACTIVATOR RHAS-RELATED"/>
    <property type="match status" value="1"/>
</dbReference>
<gene>
    <name evidence="6" type="ORF">GCM10010121_059670</name>
</gene>
<name>A0A917NYE2_9ACTN</name>
<evidence type="ECO:0000313" key="7">
    <source>
        <dbReference type="Proteomes" id="UP000657574"/>
    </source>
</evidence>
<dbReference type="Proteomes" id="UP000657574">
    <property type="component" value="Unassembled WGS sequence"/>
</dbReference>
<dbReference type="PROSITE" id="PS01124">
    <property type="entry name" value="HTH_ARAC_FAMILY_2"/>
    <property type="match status" value="1"/>
</dbReference>
<proteinExistence type="predicted"/>
<dbReference type="GO" id="GO:0003700">
    <property type="term" value="F:DNA-binding transcription factor activity"/>
    <property type="evidence" value="ECO:0007669"/>
    <property type="project" value="InterPro"/>
</dbReference>
<organism evidence="6 7">
    <name type="scientific">Streptomyces brasiliensis</name>
    <dbReference type="NCBI Taxonomy" id="1954"/>
    <lineage>
        <taxon>Bacteria</taxon>
        <taxon>Bacillati</taxon>
        <taxon>Actinomycetota</taxon>
        <taxon>Actinomycetes</taxon>
        <taxon>Kitasatosporales</taxon>
        <taxon>Streptomycetaceae</taxon>
        <taxon>Streptomyces</taxon>
    </lineage>
</organism>
<protein>
    <submittedName>
        <fullName evidence="6">AraC family transcriptional regulator</fullName>
    </submittedName>
</protein>
<evidence type="ECO:0000256" key="4">
    <source>
        <dbReference type="SAM" id="MobiDB-lite"/>
    </source>
</evidence>
<evidence type="ECO:0000259" key="5">
    <source>
        <dbReference type="PROSITE" id="PS01124"/>
    </source>
</evidence>
<dbReference type="InterPro" id="IPR018060">
    <property type="entry name" value="HTH_AraC"/>
</dbReference>
<dbReference type="EMBL" id="BMQA01000025">
    <property type="protein sequence ID" value="GGJ40703.1"/>
    <property type="molecule type" value="Genomic_DNA"/>
</dbReference>
<dbReference type="SMART" id="SM00342">
    <property type="entry name" value="HTH_ARAC"/>
    <property type="match status" value="1"/>
</dbReference>
<comment type="caution">
    <text evidence="6">The sequence shown here is derived from an EMBL/GenBank/DDBJ whole genome shotgun (WGS) entry which is preliminary data.</text>
</comment>
<dbReference type="AlphaFoldDB" id="A0A917NYE2"/>
<keyword evidence="7" id="KW-1185">Reference proteome</keyword>
<reference evidence="6" key="2">
    <citation type="submission" date="2020-09" db="EMBL/GenBank/DDBJ databases">
        <authorList>
            <person name="Sun Q."/>
            <person name="Ohkuma M."/>
        </authorList>
    </citation>
    <scope>NUCLEOTIDE SEQUENCE</scope>
    <source>
        <strain evidence="6">JCM 3086</strain>
    </source>
</reference>
<evidence type="ECO:0000256" key="1">
    <source>
        <dbReference type="ARBA" id="ARBA00023015"/>
    </source>
</evidence>
<keyword evidence="1" id="KW-0805">Transcription regulation</keyword>
<dbReference type="PANTHER" id="PTHR46796:SF15">
    <property type="entry name" value="BLL1074 PROTEIN"/>
    <property type="match status" value="1"/>
</dbReference>
<evidence type="ECO:0000313" key="6">
    <source>
        <dbReference type="EMBL" id="GGJ40703.1"/>
    </source>
</evidence>
<keyword evidence="3" id="KW-0804">Transcription</keyword>
<feature type="domain" description="HTH araC/xylS-type" evidence="5">
    <location>
        <begin position="164"/>
        <end position="262"/>
    </location>
</feature>
<dbReference type="Pfam" id="PF12833">
    <property type="entry name" value="HTH_18"/>
    <property type="match status" value="1"/>
</dbReference>
<dbReference type="Gene3D" id="1.10.10.60">
    <property type="entry name" value="Homeodomain-like"/>
    <property type="match status" value="1"/>
</dbReference>
<evidence type="ECO:0000256" key="3">
    <source>
        <dbReference type="ARBA" id="ARBA00023163"/>
    </source>
</evidence>
<reference evidence="6" key="1">
    <citation type="journal article" date="2014" name="Int. J. Syst. Evol. Microbiol.">
        <title>Complete genome sequence of Corynebacterium casei LMG S-19264T (=DSM 44701T), isolated from a smear-ripened cheese.</title>
        <authorList>
            <consortium name="US DOE Joint Genome Institute (JGI-PGF)"/>
            <person name="Walter F."/>
            <person name="Albersmeier A."/>
            <person name="Kalinowski J."/>
            <person name="Ruckert C."/>
        </authorList>
    </citation>
    <scope>NUCLEOTIDE SEQUENCE</scope>
    <source>
        <strain evidence="6">JCM 3086</strain>
    </source>
</reference>
<dbReference type="InterPro" id="IPR050204">
    <property type="entry name" value="AraC_XylS_family_regulators"/>
</dbReference>
<accession>A0A917NYE2</accession>
<feature type="compositionally biased region" description="Polar residues" evidence="4">
    <location>
        <begin position="298"/>
        <end position="310"/>
    </location>
</feature>
<evidence type="ECO:0000256" key="2">
    <source>
        <dbReference type="ARBA" id="ARBA00023125"/>
    </source>
</evidence>
<keyword evidence="2" id="KW-0238">DNA-binding</keyword>
<sequence>MRAETDDLLWQITCPTRPIRVPGVTMAGFRDRGITPPTLRLIPHPAVALVLVFGGTIAVEDTTGRQQQGSFVTGLGFGERLAALRADAFECLQVRLSPVVAHAVLGGVVADLDNTAVTLDDLWGRESARISERLGEFSSWADRFAWIDAWLVRRCAAASRVAPEVAWAWRRIAASRGTVRIECLATELGWSRKQLWSRFRSQVGLSPKRAAKLVRFDHAVHGLVAGQDAAGVAADGGFSDQSHLHRDVVAFTGLTPATVINEPFLAVDDIAWGWAGSARNQSAGQGCARTLSLCPSAASDQTSPSRSGVTSAAPVARRSL</sequence>
<dbReference type="GO" id="GO:0043565">
    <property type="term" value="F:sequence-specific DNA binding"/>
    <property type="evidence" value="ECO:0007669"/>
    <property type="project" value="InterPro"/>
</dbReference>
<feature type="region of interest" description="Disordered" evidence="4">
    <location>
        <begin position="295"/>
        <end position="320"/>
    </location>
</feature>